<evidence type="ECO:0000256" key="11">
    <source>
        <dbReference type="ARBA" id="ARBA00023201"/>
    </source>
</evidence>
<reference evidence="15 16" key="1">
    <citation type="submission" date="2018-07" db="EMBL/GenBank/DDBJ databases">
        <title>Motiliproteus coralliicola sp. nov., a bacterium isolated from Coral.</title>
        <authorList>
            <person name="Wang G."/>
        </authorList>
    </citation>
    <scope>NUCLEOTIDE SEQUENCE [LARGE SCALE GENOMIC DNA]</scope>
    <source>
        <strain evidence="15 16">C34</strain>
    </source>
</reference>
<evidence type="ECO:0000256" key="2">
    <source>
        <dbReference type="ARBA" id="ARBA00006434"/>
    </source>
</evidence>
<dbReference type="PANTHER" id="PTHR48086:SF3">
    <property type="entry name" value="SODIUM_PROLINE SYMPORTER"/>
    <property type="match status" value="1"/>
</dbReference>
<dbReference type="CDD" id="cd10322">
    <property type="entry name" value="SLC5sbd"/>
    <property type="match status" value="1"/>
</dbReference>
<name>A0A369WLG3_9GAMM</name>
<organism evidence="15 16">
    <name type="scientific">Motiliproteus coralliicola</name>
    <dbReference type="NCBI Taxonomy" id="2283196"/>
    <lineage>
        <taxon>Bacteria</taxon>
        <taxon>Pseudomonadati</taxon>
        <taxon>Pseudomonadota</taxon>
        <taxon>Gammaproteobacteria</taxon>
        <taxon>Oceanospirillales</taxon>
        <taxon>Oceanospirillaceae</taxon>
        <taxon>Motiliproteus</taxon>
    </lineage>
</organism>
<dbReference type="EMBL" id="QQOH01000002">
    <property type="protein sequence ID" value="RDE22477.1"/>
    <property type="molecule type" value="Genomic_DNA"/>
</dbReference>
<evidence type="ECO:0000256" key="1">
    <source>
        <dbReference type="ARBA" id="ARBA00004651"/>
    </source>
</evidence>
<dbReference type="GO" id="GO:0006814">
    <property type="term" value="P:sodium ion transport"/>
    <property type="evidence" value="ECO:0007669"/>
    <property type="project" value="UniProtKB-KW"/>
</dbReference>
<evidence type="ECO:0000256" key="4">
    <source>
        <dbReference type="ARBA" id="ARBA00022475"/>
    </source>
</evidence>
<feature type="transmembrane region" description="Helical" evidence="14">
    <location>
        <begin position="244"/>
        <end position="262"/>
    </location>
</feature>
<dbReference type="InterPro" id="IPR038377">
    <property type="entry name" value="Na/Glc_symporter_sf"/>
</dbReference>
<feature type="transmembrane region" description="Helical" evidence="14">
    <location>
        <begin position="377"/>
        <end position="397"/>
    </location>
</feature>
<keyword evidence="16" id="KW-1185">Reference proteome</keyword>
<keyword evidence="11" id="KW-0739">Sodium transport</keyword>
<feature type="transmembrane region" description="Helical" evidence="14">
    <location>
        <begin position="328"/>
        <end position="356"/>
    </location>
</feature>
<dbReference type="PROSITE" id="PS50283">
    <property type="entry name" value="NA_SOLUT_SYMP_3"/>
    <property type="match status" value="1"/>
</dbReference>
<dbReference type="Proteomes" id="UP000253769">
    <property type="component" value="Unassembled WGS sequence"/>
</dbReference>
<evidence type="ECO:0000256" key="5">
    <source>
        <dbReference type="ARBA" id="ARBA00022692"/>
    </source>
</evidence>
<feature type="transmembrane region" description="Helical" evidence="14">
    <location>
        <begin position="6"/>
        <end position="25"/>
    </location>
</feature>
<evidence type="ECO:0000256" key="12">
    <source>
        <dbReference type="ARBA" id="ARBA00033708"/>
    </source>
</evidence>
<comment type="subcellular location">
    <subcellularLocation>
        <location evidence="1">Cell membrane</location>
        <topology evidence="1">Multi-pass membrane protein</topology>
    </subcellularLocation>
</comment>
<dbReference type="PANTHER" id="PTHR48086">
    <property type="entry name" value="SODIUM/PROLINE SYMPORTER-RELATED"/>
    <property type="match status" value="1"/>
</dbReference>
<keyword evidence="13" id="KW-0175">Coiled coil</keyword>
<keyword evidence="10 14" id="KW-0472">Membrane</keyword>
<evidence type="ECO:0000313" key="15">
    <source>
        <dbReference type="EMBL" id="RDE22477.1"/>
    </source>
</evidence>
<dbReference type="InterPro" id="IPR050277">
    <property type="entry name" value="Sodium:Solute_Symporter"/>
</dbReference>
<dbReference type="RefSeq" id="WP_114695101.1">
    <property type="nucleotide sequence ID" value="NZ_QQOH01000002.1"/>
</dbReference>
<accession>A0A369WLG3</accession>
<evidence type="ECO:0000256" key="8">
    <source>
        <dbReference type="ARBA" id="ARBA00023053"/>
    </source>
</evidence>
<feature type="coiled-coil region" evidence="13">
    <location>
        <begin position="668"/>
        <end position="702"/>
    </location>
</feature>
<keyword evidence="4" id="KW-1003">Cell membrane</keyword>
<comment type="catalytic activity">
    <reaction evidence="12">
        <text>L-proline(in) + Na(+)(in) = L-proline(out) + Na(+)(out)</text>
        <dbReference type="Rhea" id="RHEA:28967"/>
        <dbReference type="ChEBI" id="CHEBI:29101"/>
        <dbReference type="ChEBI" id="CHEBI:60039"/>
    </reaction>
</comment>
<proteinExistence type="inferred from homology"/>
<dbReference type="AlphaFoldDB" id="A0A369WLG3"/>
<evidence type="ECO:0000256" key="14">
    <source>
        <dbReference type="SAM" id="Phobius"/>
    </source>
</evidence>
<dbReference type="InterPro" id="IPR001734">
    <property type="entry name" value="Na/solute_symporter"/>
</dbReference>
<keyword evidence="7 14" id="KW-1133">Transmembrane helix</keyword>
<keyword evidence="5 14" id="KW-0812">Transmembrane</keyword>
<evidence type="ECO:0000256" key="7">
    <source>
        <dbReference type="ARBA" id="ARBA00022989"/>
    </source>
</evidence>
<evidence type="ECO:0008006" key="17">
    <source>
        <dbReference type="Google" id="ProtNLM"/>
    </source>
</evidence>
<feature type="transmembrane region" description="Helical" evidence="14">
    <location>
        <begin position="436"/>
        <end position="459"/>
    </location>
</feature>
<feature type="transmembrane region" description="Helical" evidence="14">
    <location>
        <begin position="115"/>
        <end position="134"/>
    </location>
</feature>
<feature type="transmembrane region" description="Helical" evidence="14">
    <location>
        <begin position="403"/>
        <end position="429"/>
    </location>
</feature>
<evidence type="ECO:0000256" key="10">
    <source>
        <dbReference type="ARBA" id="ARBA00023136"/>
    </source>
</evidence>
<feature type="transmembrane region" description="Helical" evidence="14">
    <location>
        <begin position="283"/>
        <end position="308"/>
    </location>
</feature>
<feature type="transmembrane region" description="Helical" evidence="14">
    <location>
        <begin position="496"/>
        <end position="514"/>
    </location>
</feature>
<feature type="transmembrane region" description="Helical" evidence="14">
    <location>
        <begin position="154"/>
        <end position="174"/>
    </location>
</feature>
<dbReference type="GO" id="GO:0005886">
    <property type="term" value="C:plasma membrane"/>
    <property type="evidence" value="ECO:0007669"/>
    <property type="project" value="UniProtKB-SubCell"/>
</dbReference>
<comment type="caution">
    <text evidence="15">The sequence shown here is derived from an EMBL/GenBank/DDBJ whole genome shotgun (WGS) entry which is preliminary data.</text>
</comment>
<feature type="transmembrane region" description="Helical" evidence="14">
    <location>
        <begin position="186"/>
        <end position="215"/>
    </location>
</feature>
<sequence length="728" mass="81554">MYSATTLIIVILIYMTLLFLIALLVERNNANRVKPHTPALVYALSITVYATSWTYYGSVEFATESGLLFFAIYIGAILAIFSWWTVLRRMVRIKEAYHITSIADFISARYNRSELVAALVTMIALIGIVPYIALQLKAVTQSFAVVAGIEAQSQMGQLGGALVPLGMIAFTILFGARKLDPTERHLGVMTVLAVQGVVKLLAFLAIGLFVTYGIYDGFSDIFQRIHYAGFPRLVSIQIPEGSSMLHWFTLVILGAASIQCLPRQFHATVVENATERHIVPAMWILPSYLILIGLFVIPIAAAGLIKGLPREQADSFVLLLPQYAGVDWLSLVGFIGGFSAATGMVILSAMTLSTMATNHLLLPLLERLGPLSFLRGYLLHCRWVMIGLLIGSGYWFSVEFSDSYMLVAMGIISFVAIFQFVPAMFGGLFWHKGNRVGAIAGLCAGFLIWFYTLLLPTFVGHGLPPEILTEGPWGIHWLRPHHLFGLEGLSSVSHSTFWSLLFNLGAYIAGSLLYNPPKHERNQRSEFMNALVAGSARYHGRATGLDAYIPFHGKLDEATRLLLDYLPQEKAESTIQQIIEELHIDSKEYLTIIELLEFHRMLEHALSGSIGSASAHQVMEKTIRYSERETRDLHAIYSHIQTELQAQPEHDQAPSNQRRDPDQGLSFVEQLQQRIDELEQQLEQQQQQLGHLQKRLDHSDQKLFDQRVVNQKQLQELENLRQQTNSKN</sequence>
<evidence type="ECO:0000256" key="3">
    <source>
        <dbReference type="ARBA" id="ARBA00022448"/>
    </source>
</evidence>
<protein>
    <recommendedName>
        <fullName evidence="17">Sodium:solute symporter</fullName>
    </recommendedName>
</protein>
<evidence type="ECO:0000256" key="13">
    <source>
        <dbReference type="SAM" id="Coils"/>
    </source>
</evidence>
<keyword evidence="3" id="KW-0813">Transport</keyword>
<evidence type="ECO:0000256" key="6">
    <source>
        <dbReference type="ARBA" id="ARBA00022847"/>
    </source>
</evidence>
<evidence type="ECO:0000313" key="16">
    <source>
        <dbReference type="Proteomes" id="UP000253769"/>
    </source>
</evidence>
<gene>
    <name evidence="15" type="ORF">DV711_07675</name>
</gene>
<feature type="transmembrane region" description="Helical" evidence="14">
    <location>
        <begin position="37"/>
        <end position="56"/>
    </location>
</feature>
<comment type="similarity">
    <text evidence="2">Belongs to the sodium:solute symporter (SSF) (TC 2.A.21) family.</text>
</comment>
<keyword evidence="8" id="KW-0915">Sodium</keyword>
<keyword evidence="9" id="KW-0406">Ion transport</keyword>
<evidence type="ECO:0000256" key="9">
    <source>
        <dbReference type="ARBA" id="ARBA00023065"/>
    </source>
</evidence>
<dbReference type="Gene3D" id="1.20.1730.10">
    <property type="entry name" value="Sodium/glucose cotransporter"/>
    <property type="match status" value="1"/>
</dbReference>
<dbReference type="GO" id="GO:0015293">
    <property type="term" value="F:symporter activity"/>
    <property type="evidence" value="ECO:0007669"/>
    <property type="project" value="UniProtKB-KW"/>
</dbReference>
<feature type="transmembrane region" description="Helical" evidence="14">
    <location>
        <begin position="68"/>
        <end position="87"/>
    </location>
</feature>
<keyword evidence="6" id="KW-0769">Symport</keyword>
<dbReference type="OrthoDB" id="9764438at2"/>